<dbReference type="GO" id="GO:0006270">
    <property type="term" value="P:DNA replication initiation"/>
    <property type="evidence" value="ECO:0007669"/>
    <property type="project" value="InterPro"/>
</dbReference>
<evidence type="ECO:0000256" key="1">
    <source>
        <dbReference type="ARBA" id="ARBA00008010"/>
    </source>
</evidence>
<protein>
    <recommendedName>
        <fullName evidence="2">DNA helicase</fullName>
        <ecNumber evidence="2">3.6.4.12</ecNumber>
    </recommendedName>
</protein>
<keyword evidence="7 9" id="KW-0067">ATP-binding</keyword>
<dbReference type="FunFam" id="2.20.28.10:FF:000003">
    <property type="entry name" value="DNA helicase"/>
    <property type="match status" value="1"/>
</dbReference>
<sequence length="700" mass="79620">MTMLSSPNVWREFFQNYYERELNKIAGKISTGDGTEKSIYVDVLSHLALFREGVLAEELFNYPDQVIEDAKNGISLTDNIYDVKLENCTPRFVNLPVSRRTLIRDLRAEHISRFISIEGIVRKVTEVRPKIVEAAFVCSHCGKKVRVYQEESKIKTPYECPACKSKRFVFLPEESVLVDSQRIKIQEYPENLKGGEQPQSIDVYLEGDITGIVNPGDRVVINGIVRANPRGQGQKKLVHMDLYIEGNSIEILQQEYEEFEITEEDKKRILELSEDERIYEKIIKSIAPSIYGYEDIKLAIALQLFGGVPKRLPDGTEIRGDIHILLVGDPGVAKSQLLRYVHRIAPRSVYTTGKGTTTAGLTATAVRDEVDGRWTLEAGALVLADKGIALVDEIDKMRPEDRSALHEAMEQQTISVAKAGINAVLKARCALLGAANPKYGRFDRYSPIAEQINLSPTLMSRFDLIFVLTDDPDPARDTELAKHILQTHKLGEKLEKMRNVASEYTRQSLEGEIQKVVPVIDPDLLRKYIAYAKRTVFPVLTDEAEKRIIEFYVGMRSKAKEDSPVPVTARQLEALIRLAEASARIRLSDRIELEDVERVIRIIRKSLEQIALDPETGEIDIDYAFSGTSKSQRDKIMTIKRIVEELEKEYEKGVPEEVIFEEAEKQGIDKLKTRDLLIKMREKGELYCPRPDHYRVVHNY</sequence>
<feature type="domain" description="MCM C-terminal AAA(+) ATPase" evidence="10">
    <location>
        <begin position="278"/>
        <end position="484"/>
    </location>
</feature>
<accession>A0A0F7IIB4</accession>
<evidence type="ECO:0000256" key="8">
    <source>
        <dbReference type="ARBA" id="ARBA00023125"/>
    </source>
</evidence>
<dbReference type="InterPro" id="IPR031327">
    <property type="entry name" value="MCM"/>
</dbReference>
<comment type="similarity">
    <text evidence="1 9">Belongs to the MCM family.</text>
</comment>
<dbReference type="InterPro" id="IPR027417">
    <property type="entry name" value="P-loop_NTPase"/>
</dbReference>
<keyword evidence="5 11" id="KW-0378">Hydrolase</keyword>
<dbReference type="Gene3D" id="2.40.50.140">
    <property type="entry name" value="Nucleic acid-binding proteins"/>
    <property type="match status" value="1"/>
</dbReference>
<evidence type="ECO:0000256" key="5">
    <source>
        <dbReference type="ARBA" id="ARBA00022801"/>
    </source>
</evidence>
<dbReference type="HOGENOM" id="CLU_000995_6_0_2"/>
<evidence type="ECO:0000256" key="7">
    <source>
        <dbReference type="ARBA" id="ARBA00022840"/>
    </source>
</evidence>
<dbReference type="PATRIC" id="fig|113653.22.peg.59"/>
<keyword evidence="3" id="KW-0235">DNA replication</keyword>
<keyword evidence="8 9" id="KW-0238">DNA-binding</keyword>
<dbReference type="GO" id="GO:0042555">
    <property type="term" value="C:MCM complex"/>
    <property type="evidence" value="ECO:0007669"/>
    <property type="project" value="InterPro"/>
</dbReference>
<evidence type="ECO:0000313" key="12">
    <source>
        <dbReference type="Proteomes" id="UP000034723"/>
    </source>
</evidence>
<dbReference type="SMART" id="SM00382">
    <property type="entry name" value="AAA"/>
    <property type="match status" value="1"/>
</dbReference>
<evidence type="ECO:0000256" key="4">
    <source>
        <dbReference type="ARBA" id="ARBA00022741"/>
    </source>
</evidence>
<dbReference type="KEGG" id="gah:GAH_00060"/>
<dbReference type="Pfam" id="PF17207">
    <property type="entry name" value="MCM_OB"/>
    <property type="match status" value="1"/>
</dbReference>
<dbReference type="Gene3D" id="1.10.10.10">
    <property type="entry name" value="Winged helix-like DNA-binding domain superfamily/Winged helix DNA-binding domain"/>
    <property type="match status" value="1"/>
</dbReference>
<keyword evidence="12" id="KW-1185">Reference proteome</keyword>
<dbReference type="PANTHER" id="PTHR11630:SF66">
    <property type="entry name" value="DNA REPLICATION LICENSING FACTOR MCM4"/>
    <property type="match status" value="1"/>
</dbReference>
<evidence type="ECO:0000313" key="11">
    <source>
        <dbReference type="EMBL" id="AKG92580.1"/>
    </source>
</evidence>
<evidence type="ECO:0000256" key="3">
    <source>
        <dbReference type="ARBA" id="ARBA00022705"/>
    </source>
</evidence>
<keyword evidence="4 9" id="KW-0547">Nucleotide-binding</keyword>
<evidence type="ECO:0000259" key="10">
    <source>
        <dbReference type="PROSITE" id="PS50051"/>
    </source>
</evidence>
<dbReference type="Proteomes" id="UP000034723">
    <property type="component" value="Chromosome"/>
</dbReference>
<dbReference type="GO" id="GO:0016787">
    <property type="term" value="F:hydrolase activity"/>
    <property type="evidence" value="ECO:0007669"/>
    <property type="project" value="UniProtKB-KW"/>
</dbReference>
<dbReference type="PROSITE" id="PS50051">
    <property type="entry name" value="MCM_2"/>
    <property type="match status" value="1"/>
</dbReference>
<dbReference type="InterPro" id="IPR012340">
    <property type="entry name" value="NA-bd_OB-fold"/>
</dbReference>
<dbReference type="InParanoid" id="A0A0F7IIB4"/>
<dbReference type="SUPFAM" id="SSF52540">
    <property type="entry name" value="P-loop containing nucleoside triphosphate hydrolases"/>
    <property type="match status" value="1"/>
</dbReference>
<dbReference type="GO" id="GO:0003697">
    <property type="term" value="F:single-stranded DNA binding"/>
    <property type="evidence" value="ECO:0007669"/>
    <property type="project" value="TreeGrafter"/>
</dbReference>
<dbReference type="RefSeq" id="WP_156967338.1">
    <property type="nucleotide sequence ID" value="NZ_CP011267.1"/>
</dbReference>
<evidence type="ECO:0000256" key="9">
    <source>
        <dbReference type="RuleBase" id="RU004070"/>
    </source>
</evidence>
<dbReference type="GeneID" id="24802650"/>
<dbReference type="Pfam" id="PF00493">
    <property type="entry name" value="MCM"/>
    <property type="match status" value="1"/>
</dbReference>
<dbReference type="AlphaFoldDB" id="A0A0F7IIB4"/>
<dbReference type="EMBL" id="CP011267">
    <property type="protein sequence ID" value="AKG92580.1"/>
    <property type="molecule type" value="Genomic_DNA"/>
</dbReference>
<evidence type="ECO:0000256" key="2">
    <source>
        <dbReference type="ARBA" id="ARBA00012551"/>
    </source>
</evidence>
<dbReference type="Gene3D" id="3.30.1640.10">
    <property type="entry name" value="mini-chromosome maintenance (MCM) complex, chain A, domain 1"/>
    <property type="match status" value="1"/>
</dbReference>
<dbReference type="SUPFAM" id="SSF50249">
    <property type="entry name" value="Nucleic acid-binding proteins"/>
    <property type="match status" value="1"/>
</dbReference>
<dbReference type="EC" id="3.6.4.12" evidence="2"/>
<proteinExistence type="inferred from homology"/>
<dbReference type="Gene3D" id="3.40.50.300">
    <property type="entry name" value="P-loop containing nucleotide triphosphate hydrolases"/>
    <property type="match status" value="1"/>
</dbReference>
<dbReference type="InterPro" id="IPR001208">
    <property type="entry name" value="MCM_dom"/>
</dbReference>
<organism evidence="11 12">
    <name type="scientific">Geoglobus ahangari</name>
    <dbReference type="NCBI Taxonomy" id="113653"/>
    <lineage>
        <taxon>Archaea</taxon>
        <taxon>Methanobacteriati</taxon>
        <taxon>Methanobacteriota</taxon>
        <taxon>Archaeoglobi</taxon>
        <taxon>Archaeoglobales</taxon>
        <taxon>Archaeoglobaceae</taxon>
        <taxon>Geoglobus</taxon>
    </lineage>
</organism>
<name>A0A0F7IIB4_9EURY</name>
<dbReference type="InterPro" id="IPR008047">
    <property type="entry name" value="MCM_4"/>
</dbReference>
<dbReference type="GO" id="GO:0005524">
    <property type="term" value="F:ATP binding"/>
    <property type="evidence" value="ECO:0007669"/>
    <property type="project" value="UniProtKB-KW"/>
</dbReference>
<dbReference type="PRINTS" id="PR01660">
    <property type="entry name" value="MCMPROTEIN4"/>
</dbReference>
<dbReference type="SMART" id="SM00350">
    <property type="entry name" value="MCM"/>
    <property type="match status" value="1"/>
</dbReference>
<keyword evidence="6" id="KW-0347">Helicase</keyword>
<dbReference type="FunFam" id="3.40.50.300:FF:000826">
    <property type="entry name" value="Replicative DNA helicase Mcm"/>
    <property type="match status" value="1"/>
</dbReference>
<dbReference type="InterPro" id="IPR003593">
    <property type="entry name" value="AAA+_ATPase"/>
</dbReference>
<dbReference type="PANTHER" id="PTHR11630">
    <property type="entry name" value="DNA REPLICATION LICENSING FACTOR MCM FAMILY MEMBER"/>
    <property type="match status" value="1"/>
</dbReference>
<dbReference type="InterPro" id="IPR036388">
    <property type="entry name" value="WH-like_DNA-bd_sf"/>
</dbReference>
<dbReference type="GO" id="GO:0017116">
    <property type="term" value="F:single-stranded DNA helicase activity"/>
    <property type="evidence" value="ECO:0007669"/>
    <property type="project" value="TreeGrafter"/>
</dbReference>
<dbReference type="FunCoup" id="A0A0F7IIB4">
    <property type="interactions" value="95"/>
</dbReference>
<dbReference type="InterPro" id="IPR041562">
    <property type="entry name" value="MCM_lid"/>
</dbReference>
<dbReference type="Gene3D" id="2.20.28.10">
    <property type="match status" value="1"/>
</dbReference>
<reference evidence="11 12" key="1">
    <citation type="submission" date="2015-04" db="EMBL/GenBank/DDBJ databases">
        <title>The complete genome sequence of the hyperthermophilic, obligate iron-reducing archaeon Geoglobus ahangari strain 234T.</title>
        <authorList>
            <person name="Manzella M.P."/>
            <person name="Holmes D.E."/>
            <person name="Rocheleau J.M."/>
            <person name="Chung A."/>
            <person name="Reguera G."/>
            <person name="Kashefi K."/>
        </authorList>
    </citation>
    <scope>NUCLEOTIDE SEQUENCE [LARGE SCALE GENOMIC DNA]</scope>
    <source>
        <strain evidence="11 12">234</strain>
    </source>
</reference>
<dbReference type="PRINTS" id="PR01657">
    <property type="entry name" value="MCMFAMILY"/>
</dbReference>
<gene>
    <name evidence="11" type="ORF">GAH_00060</name>
</gene>
<dbReference type="InterPro" id="IPR033762">
    <property type="entry name" value="MCM_OB"/>
</dbReference>
<dbReference type="Pfam" id="PF17855">
    <property type="entry name" value="MCM_lid"/>
    <property type="match status" value="1"/>
</dbReference>
<evidence type="ECO:0000256" key="6">
    <source>
        <dbReference type="ARBA" id="ARBA00022806"/>
    </source>
</evidence>
<dbReference type="STRING" id="113653.GAH_00060"/>